<gene>
    <name evidence="2" type="ORF">CLIM01_13324</name>
</gene>
<proteinExistence type="predicted"/>
<organism evidence="2 3">
    <name type="scientific">Colletotrichum limetticola</name>
    <dbReference type="NCBI Taxonomy" id="1209924"/>
    <lineage>
        <taxon>Eukaryota</taxon>
        <taxon>Fungi</taxon>
        <taxon>Dikarya</taxon>
        <taxon>Ascomycota</taxon>
        <taxon>Pezizomycotina</taxon>
        <taxon>Sordariomycetes</taxon>
        <taxon>Hypocreomycetidae</taxon>
        <taxon>Glomerellales</taxon>
        <taxon>Glomerellaceae</taxon>
        <taxon>Colletotrichum</taxon>
        <taxon>Colletotrichum acutatum species complex</taxon>
    </lineage>
</organism>
<evidence type="ECO:0000256" key="1">
    <source>
        <dbReference type="SAM" id="MobiDB-lite"/>
    </source>
</evidence>
<accession>A0ABQ9PH99</accession>
<keyword evidence="3" id="KW-1185">Reference proteome</keyword>
<comment type="caution">
    <text evidence="2">The sequence shown here is derived from an EMBL/GenBank/DDBJ whole genome shotgun (WGS) entry which is preliminary data.</text>
</comment>
<reference evidence="2" key="1">
    <citation type="submission" date="2023-04" db="EMBL/GenBank/DDBJ databases">
        <title>Colletotrichum limetticola genome sequence.</title>
        <authorList>
            <person name="Baroncelli R."/>
        </authorList>
    </citation>
    <scope>NUCLEOTIDE SEQUENCE</scope>
    <source>
        <strain evidence="2">KLA-Anderson</strain>
    </source>
</reference>
<name>A0ABQ9PH99_9PEZI</name>
<sequence length="22" mass="2545">MPLVMVDSKAQRAAWRRTSANR</sequence>
<dbReference type="Proteomes" id="UP001169217">
    <property type="component" value="Unassembled WGS sequence"/>
</dbReference>
<evidence type="ECO:0000313" key="2">
    <source>
        <dbReference type="EMBL" id="KAK0369315.1"/>
    </source>
</evidence>
<dbReference type="EMBL" id="JARUPT010000672">
    <property type="protein sequence ID" value="KAK0369315.1"/>
    <property type="molecule type" value="Genomic_DNA"/>
</dbReference>
<evidence type="ECO:0008006" key="4">
    <source>
        <dbReference type="Google" id="ProtNLM"/>
    </source>
</evidence>
<protein>
    <recommendedName>
        <fullName evidence="4">Mating type protein 1-2-1</fullName>
    </recommendedName>
</protein>
<evidence type="ECO:0000313" key="3">
    <source>
        <dbReference type="Proteomes" id="UP001169217"/>
    </source>
</evidence>
<feature type="region of interest" description="Disordered" evidence="1">
    <location>
        <begin position="1"/>
        <end position="22"/>
    </location>
</feature>